<dbReference type="InterPro" id="IPR041581">
    <property type="entry name" value="Glyoxalase_6"/>
</dbReference>
<proteinExistence type="predicted"/>
<name>Q1H4B0_METFK</name>
<dbReference type="SUPFAM" id="SSF54593">
    <property type="entry name" value="Glyoxalase/Bleomycin resistance protein/Dihydroxybiphenyl dioxygenase"/>
    <property type="match status" value="1"/>
</dbReference>
<dbReference type="eggNOG" id="COG0346">
    <property type="taxonomic scope" value="Bacteria"/>
</dbReference>
<dbReference type="Pfam" id="PF18029">
    <property type="entry name" value="Glyoxalase_6"/>
    <property type="match status" value="1"/>
</dbReference>
<sequence>MQNQFVAGAVIYAKDIERVSQFYFELAGLPVVQQEPGYALLESANFQLAVVAISPAIAAQITISSPPERRENTAIKLCFAVQNLVSAREVAVRLGGELNSPEREWEFQGNKVCDAHDPEGNVFQVRASAF</sequence>
<feature type="domain" description="Glyoxalase-like" evidence="1">
    <location>
        <begin position="10"/>
        <end position="125"/>
    </location>
</feature>
<dbReference type="HOGENOM" id="CLU_158630_0_0_4"/>
<dbReference type="OrthoDB" id="4762357at2"/>
<accession>Q1H4B0</accession>
<dbReference type="Gene3D" id="3.10.180.10">
    <property type="entry name" value="2,3-Dihydroxybiphenyl 1,2-Dioxygenase, domain 1"/>
    <property type="match status" value="1"/>
</dbReference>
<protein>
    <recommendedName>
        <fullName evidence="1">Glyoxalase-like domain-containing protein</fullName>
    </recommendedName>
</protein>
<dbReference type="STRING" id="265072.Mfla_0407"/>
<reference evidence="2 3" key="1">
    <citation type="submission" date="2006-03" db="EMBL/GenBank/DDBJ databases">
        <title>Complete sequence of Methylobacillus flagellatus KT.</title>
        <authorList>
            <consortium name="US DOE Joint Genome Institute"/>
            <person name="Copeland A."/>
            <person name="Lucas S."/>
            <person name="Lapidus A."/>
            <person name="Barry K."/>
            <person name="Detter J.C."/>
            <person name="Glavina del Rio T."/>
            <person name="Hammon N."/>
            <person name="Israni S."/>
            <person name="Dalin E."/>
            <person name="Tice H."/>
            <person name="Pitluck S."/>
            <person name="Brettin T."/>
            <person name="Bruce D."/>
            <person name="Han C."/>
            <person name="Tapia R."/>
            <person name="Saunders E."/>
            <person name="Gilna P."/>
            <person name="Schmutz J."/>
            <person name="Larimer F."/>
            <person name="Land M."/>
            <person name="Kyrpides N."/>
            <person name="Anderson I."/>
            <person name="Richardson P."/>
        </authorList>
    </citation>
    <scope>NUCLEOTIDE SEQUENCE [LARGE SCALE GENOMIC DNA]</scope>
    <source>
        <strain evidence="3">KT / ATCC 51484 / DSM 6875</strain>
    </source>
</reference>
<dbReference type="EMBL" id="CP000284">
    <property type="protein sequence ID" value="ABE48677.1"/>
    <property type="molecule type" value="Genomic_DNA"/>
</dbReference>
<evidence type="ECO:0000313" key="2">
    <source>
        <dbReference type="EMBL" id="ABE48677.1"/>
    </source>
</evidence>
<dbReference type="InterPro" id="IPR029068">
    <property type="entry name" value="Glyas_Bleomycin-R_OHBP_Dase"/>
</dbReference>
<dbReference type="RefSeq" id="WP_011478774.1">
    <property type="nucleotide sequence ID" value="NC_007947.1"/>
</dbReference>
<organism evidence="2 3">
    <name type="scientific">Methylobacillus flagellatus (strain ATCC 51484 / DSM 6875 / VKM B-1610 / KT)</name>
    <dbReference type="NCBI Taxonomy" id="265072"/>
    <lineage>
        <taxon>Bacteria</taxon>
        <taxon>Pseudomonadati</taxon>
        <taxon>Pseudomonadota</taxon>
        <taxon>Betaproteobacteria</taxon>
        <taxon>Nitrosomonadales</taxon>
        <taxon>Methylophilaceae</taxon>
        <taxon>Methylobacillus</taxon>
    </lineage>
</organism>
<evidence type="ECO:0000259" key="1">
    <source>
        <dbReference type="Pfam" id="PF18029"/>
    </source>
</evidence>
<dbReference type="Proteomes" id="UP000002440">
    <property type="component" value="Chromosome"/>
</dbReference>
<gene>
    <name evidence="2" type="ordered locus">Mfla_0407</name>
</gene>
<keyword evidence="3" id="KW-1185">Reference proteome</keyword>
<evidence type="ECO:0000313" key="3">
    <source>
        <dbReference type="Proteomes" id="UP000002440"/>
    </source>
</evidence>
<dbReference type="KEGG" id="mfa:Mfla_0407"/>
<dbReference type="AlphaFoldDB" id="Q1H4B0"/>